<protein>
    <submittedName>
        <fullName evidence="1">BgTH12-06374</fullName>
    </submittedName>
</protein>
<sequence length="88" mass="9886">MPDILSRPNQSLFSKPLTVESEDPISYHHETISRKNKFYHSAVSLYNKSEIHSFDLGNEKPLTITSVLENCIKALTMLDSGASTSFIN</sequence>
<dbReference type="Proteomes" id="UP000683417">
    <property type="component" value="Unassembled WGS sequence"/>
</dbReference>
<gene>
    <name evidence="1" type="ORF">BGTH12_LOCUS2023</name>
</gene>
<comment type="caution">
    <text evidence="1">The sequence shown here is derived from an EMBL/GenBank/DDBJ whole genome shotgun (WGS) entry which is preliminary data.</text>
</comment>
<evidence type="ECO:0000313" key="1">
    <source>
        <dbReference type="EMBL" id="CAD6500665.1"/>
    </source>
</evidence>
<dbReference type="EMBL" id="CAJHIT010000004">
    <property type="protein sequence ID" value="CAD6500665.1"/>
    <property type="molecule type" value="Genomic_DNA"/>
</dbReference>
<evidence type="ECO:0000313" key="2">
    <source>
        <dbReference type="Proteomes" id="UP000683417"/>
    </source>
</evidence>
<accession>A0A9W4CXI8</accession>
<dbReference type="AlphaFoldDB" id="A0A9W4CXI8"/>
<organism evidence="1 2">
    <name type="scientific">Blumeria graminis f. sp. triticale</name>
    <dbReference type="NCBI Taxonomy" id="1689686"/>
    <lineage>
        <taxon>Eukaryota</taxon>
        <taxon>Fungi</taxon>
        <taxon>Dikarya</taxon>
        <taxon>Ascomycota</taxon>
        <taxon>Pezizomycotina</taxon>
        <taxon>Leotiomycetes</taxon>
        <taxon>Erysiphales</taxon>
        <taxon>Erysiphaceae</taxon>
        <taxon>Blumeria</taxon>
    </lineage>
</organism>
<reference evidence="1" key="1">
    <citation type="submission" date="2020-10" db="EMBL/GenBank/DDBJ databases">
        <authorList>
            <person name="Muller C M."/>
        </authorList>
    </citation>
    <scope>NUCLEOTIDE SEQUENCE</scope>
    <source>
        <strain evidence="1">THUN-12</strain>
    </source>
</reference>
<proteinExistence type="predicted"/>
<name>A0A9W4CXI8_BLUGR</name>